<comment type="caution">
    <text evidence="3">The sequence shown here is derived from an EMBL/GenBank/DDBJ whole genome shotgun (WGS) entry which is preliminary data.</text>
</comment>
<proteinExistence type="inferred from homology"/>
<name>A0ABS6BNR1_9CLOT</name>
<protein>
    <recommendedName>
        <fullName evidence="1">Phosphate-specific transport system accessory protein PhoU</fullName>
    </recommendedName>
</protein>
<reference evidence="3 4" key="1">
    <citation type="submission" date="2021-06" db="EMBL/GenBank/DDBJ databases">
        <title>Clostridia strains as spoilage organisms.</title>
        <authorList>
            <person name="Wambui J."/>
            <person name="Stephan R."/>
            <person name="Stevens M.J.A."/>
        </authorList>
    </citation>
    <scope>NUCLEOTIDE SEQUENCE [LARGE SCALE GENOMIC DNA]</scope>
    <source>
        <strain evidence="3 4">DSM 14204</strain>
    </source>
</reference>
<evidence type="ECO:0000259" key="2">
    <source>
        <dbReference type="Pfam" id="PF01895"/>
    </source>
</evidence>
<keyword evidence="1" id="KW-0592">Phosphate transport</keyword>
<evidence type="ECO:0000313" key="3">
    <source>
        <dbReference type="EMBL" id="MBU3158567.1"/>
    </source>
</evidence>
<feature type="domain" description="PhoU" evidence="2">
    <location>
        <begin position="120"/>
        <end position="205"/>
    </location>
</feature>
<dbReference type="Pfam" id="PF01895">
    <property type="entry name" value="PhoU"/>
    <property type="match status" value="2"/>
</dbReference>
<keyword evidence="1" id="KW-0963">Cytoplasm</keyword>
<dbReference type="InterPro" id="IPR026022">
    <property type="entry name" value="PhoU_dom"/>
</dbReference>
<comment type="similarity">
    <text evidence="1">Belongs to the PhoU family.</text>
</comment>
<keyword evidence="4" id="KW-1185">Reference proteome</keyword>
<evidence type="ECO:0000256" key="1">
    <source>
        <dbReference type="PIRNR" id="PIRNR003107"/>
    </source>
</evidence>
<gene>
    <name evidence="3" type="primary">phoU</name>
    <name evidence="3" type="ORF">KPL37_02115</name>
</gene>
<dbReference type="PANTHER" id="PTHR42930">
    <property type="entry name" value="PHOSPHATE-SPECIFIC TRANSPORT SYSTEM ACCESSORY PROTEIN PHOU"/>
    <property type="match status" value="1"/>
</dbReference>
<comment type="subunit">
    <text evidence="1">Homodimer.</text>
</comment>
<dbReference type="Proteomes" id="UP000776252">
    <property type="component" value="Unassembled WGS sequence"/>
</dbReference>
<accession>A0ABS6BNR1</accession>
<dbReference type="EMBL" id="JAHLDV010000003">
    <property type="protein sequence ID" value="MBU3158567.1"/>
    <property type="molecule type" value="Genomic_DNA"/>
</dbReference>
<dbReference type="InterPro" id="IPR028366">
    <property type="entry name" value="PhoU"/>
</dbReference>
<organism evidence="3 4">
    <name type="scientific">Clostridium frigoris</name>
    <dbReference type="NCBI Taxonomy" id="205327"/>
    <lineage>
        <taxon>Bacteria</taxon>
        <taxon>Bacillati</taxon>
        <taxon>Bacillota</taxon>
        <taxon>Clostridia</taxon>
        <taxon>Eubacteriales</taxon>
        <taxon>Clostridiaceae</taxon>
        <taxon>Clostridium</taxon>
    </lineage>
</organism>
<feature type="domain" description="PhoU" evidence="2">
    <location>
        <begin position="17"/>
        <end position="104"/>
    </location>
</feature>
<dbReference type="NCBIfam" id="TIGR02135">
    <property type="entry name" value="phoU_full"/>
    <property type="match status" value="1"/>
</dbReference>
<dbReference type="PANTHER" id="PTHR42930:SF3">
    <property type="entry name" value="PHOSPHATE-SPECIFIC TRANSPORT SYSTEM ACCESSORY PROTEIN PHOU"/>
    <property type="match status" value="1"/>
</dbReference>
<comment type="function">
    <text evidence="1">Plays a role in the regulation of phosphate uptake.</text>
</comment>
<keyword evidence="1" id="KW-0813">Transport</keyword>
<comment type="subcellular location">
    <subcellularLocation>
        <location evidence="1">Cytoplasm</location>
    </subcellularLocation>
</comment>
<dbReference type="PIRSF" id="PIRSF003107">
    <property type="entry name" value="PhoU"/>
    <property type="match status" value="1"/>
</dbReference>
<dbReference type="RefSeq" id="WP_216145676.1">
    <property type="nucleotide sequence ID" value="NZ_JAHLDV010000003.1"/>
</dbReference>
<sequence length="218" mass="25389">MARKVFEANLQELHNDLIRMGSIVEKQIHDCIDALVTQDIEKAKKIMEDDDIVDVMEREIEDKAIRLIAMQQPLAIDLRNIFTTTKIVTDLERMADYAVDVAKITVRLKDEKYIKQLVDIPRMAEIVVLMIRDSLDAYVSGDIEKAYAVCKRDDEVDDIYKEVFGELLRIMFENQKTVNQATQFLFICKWLERIADHTTNICEWTIYLVTGEKVNLNE</sequence>
<evidence type="ECO:0000313" key="4">
    <source>
        <dbReference type="Proteomes" id="UP000776252"/>
    </source>
</evidence>